<dbReference type="GO" id="GO:0006808">
    <property type="term" value="P:regulation of nitrogen utilization"/>
    <property type="evidence" value="ECO:0007669"/>
    <property type="project" value="InterPro"/>
</dbReference>
<evidence type="ECO:0000313" key="1">
    <source>
        <dbReference type="EMBL" id="SHJ31043.1"/>
    </source>
</evidence>
<dbReference type="SUPFAM" id="SSF54913">
    <property type="entry name" value="GlnB-like"/>
    <property type="match status" value="1"/>
</dbReference>
<dbReference type="InterPro" id="IPR015867">
    <property type="entry name" value="N-reg_PII/ATP_PRibTrfase_C"/>
</dbReference>
<sequence>MPEKMTKIEIITRVDKLDELKEALIGIGVRGMHVFEVLGCGNQKGFKQKYRGVDMTVDLLPKVKLETIVCEVPVQLVIDTAVKVLRTGEIGDGKIFTYNVESALRIRTGETGVKAL</sequence>
<protein>
    <submittedName>
        <fullName evidence="1">Nitrogen regulatory protein P-II family</fullName>
    </submittedName>
</protein>
<dbReference type="SMART" id="SM00938">
    <property type="entry name" value="P-II"/>
    <property type="match status" value="1"/>
</dbReference>
<organism evidence="1 2">
    <name type="scientific">Dethiosulfatibacter aminovorans DSM 17477</name>
    <dbReference type="NCBI Taxonomy" id="1121476"/>
    <lineage>
        <taxon>Bacteria</taxon>
        <taxon>Bacillati</taxon>
        <taxon>Bacillota</taxon>
        <taxon>Tissierellia</taxon>
        <taxon>Dethiosulfatibacter</taxon>
    </lineage>
</organism>
<dbReference type="OrthoDB" id="9802729at2"/>
<dbReference type="GO" id="GO:0005829">
    <property type="term" value="C:cytosol"/>
    <property type="evidence" value="ECO:0007669"/>
    <property type="project" value="TreeGrafter"/>
</dbReference>
<name>A0A1M6I9I5_9FIRM</name>
<dbReference type="AlphaFoldDB" id="A0A1M6I9I5"/>
<accession>A0A1M6I9I5</accession>
<dbReference type="PANTHER" id="PTHR30115:SF11">
    <property type="entry name" value="NITROGEN REGULATORY PROTEIN P-II HOMOLOG"/>
    <property type="match status" value="1"/>
</dbReference>
<dbReference type="GO" id="GO:0005524">
    <property type="term" value="F:ATP binding"/>
    <property type="evidence" value="ECO:0007669"/>
    <property type="project" value="TreeGrafter"/>
</dbReference>
<keyword evidence="2" id="KW-1185">Reference proteome</keyword>
<evidence type="ECO:0000313" key="2">
    <source>
        <dbReference type="Proteomes" id="UP000184052"/>
    </source>
</evidence>
<gene>
    <name evidence="1" type="ORF">SAMN02745751_02241</name>
</gene>
<dbReference type="PANTHER" id="PTHR30115">
    <property type="entry name" value="NITROGEN REGULATORY PROTEIN P-II"/>
    <property type="match status" value="1"/>
</dbReference>
<dbReference type="Proteomes" id="UP000184052">
    <property type="component" value="Unassembled WGS sequence"/>
</dbReference>
<proteinExistence type="predicted"/>
<dbReference type="PRINTS" id="PR00340">
    <property type="entry name" value="PIIGLNB"/>
</dbReference>
<dbReference type="PROSITE" id="PS51343">
    <property type="entry name" value="PII_GLNB_DOM"/>
    <property type="match status" value="1"/>
</dbReference>
<dbReference type="Pfam" id="PF00543">
    <property type="entry name" value="P-II"/>
    <property type="match status" value="1"/>
</dbReference>
<dbReference type="STRING" id="1121476.SAMN02745751_02241"/>
<dbReference type="GO" id="GO:0030234">
    <property type="term" value="F:enzyme regulator activity"/>
    <property type="evidence" value="ECO:0007669"/>
    <property type="project" value="InterPro"/>
</dbReference>
<dbReference type="InterPro" id="IPR002187">
    <property type="entry name" value="N-reg_PII"/>
</dbReference>
<dbReference type="InterPro" id="IPR011322">
    <property type="entry name" value="N-reg_PII-like_a/b"/>
</dbReference>
<dbReference type="Gene3D" id="3.30.70.120">
    <property type="match status" value="1"/>
</dbReference>
<reference evidence="1 2" key="1">
    <citation type="submission" date="2016-11" db="EMBL/GenBank/DDBJ databases">
        <authorList>
            <person name="Jaros S."/>
            <person name="Januszkiewicz K."/>
            <person name="Wedrychowicz H."/>
        </authorList>
    </citation>
    <scope>NUCLEOTIDE SEQUENCE [LARGE SCALE GENOMIC DNA]</scope>
    <source>
        <strain evidence="1 2">DSM 17477</strain>
    </source>
</reference>
<dbReference type="RefSeq" id="WP_073049671.1">
    <property type="nucleotide sequence ID" value="NZ_FQZL01000016.1"/>
</dbReference>
<dbReference type="EMBL" id="FQZL01000016">
    <property type="protein sequence ID" value="SHJ31043.1"/>
    <property type="molecule type" value="Genomic_DNA"/>
</dbReference>